<keyword evidence="4" id="KW-0969">Cilium</keyword>
<dbReference type="AlphaFoldDB" id="A0A8J3S5J5"/>
<keyword evidence="4" id="KW-0282">Flagellum</keyword>
<protein>
    <submittedName>
        <fullName evidence="4">Flagellar basal body rod modification protein FlgD</fullName>
    </submittedName>
</protein>
<name>A0A8J3S5J5_PLARO</name>
<evidence type="ECO:0000256" key="1">
    <source>
        <dbReference type="ARBA" id="ARBA00010577"/>
    </source>
</evidence>
<gene>
    <name evidence="4" type="primary">flgD</name>
    <name evidence="4" type="ORF">Pro02_67050</name>
</gene>
<sequence>MTSITSGASTPVTATTATTAATTGTTSASSGSKLDKDTFLQLLVAQMRYQDPSKPADTSAFLSQTAQFTEVEKMEELVKQQGQLLAAQLSLSASGLVGKTVSYTGPDGTEAVGVVTSASLGSSPTLKVGNTDVPLSSVKEVTSAGRPGTEPASTEGN</sequence>
<feature type="region of interest" description="Disordered" evidence="3">
    <location>
        <begin position="1"/>
        <end position="32"/>
    </location>
</feature>
<dbReference type="EMBL" id="BOOI01000078">
    <property type="protein sequence ID" value="GIH88297.1"/>
    <property type="molecule type" value="Genomic_DNA"/>
</dbReference>
<dbReference type="GO" id="GO:0044781">
    <property type="term" value="P:bacterial-type flagellum organization"/>
    <property type="evidence" value="ECO:0007669"/>
    <property type="project" value="UniProtKB-KW"/>
</dbReference>
<keyword evidence="5" id="KW-1185">Reference proteome</keyword>
<dbReference type="Proteomes" id="UP000655044">
    <property type="component" value="Unassembled WGS sequence"/>
</dbReference>
<dbReference type="InterPro" id="IPR005648">
    <property type="entry name" value="FlgD"/>
</dbReference>
<organism evidence="4 5">
    <name type="scientific">Planobispora rosea</name>
    <dbReference type="NCBI Taxonomy" id="35762"/>
    <lineage>
        <taxon>Bacteria</taxon>
        <taxon>Bacillati</taxon>
        <taxon>Actinomycetota</taxon>
        <taxon>Actinomycetes</taxon>
        <taxon>Streptosporangiales</taxon>
        <taxon>Streptosporangiaceae</taxon>
        <taxon>Planobispora</taxon>
    </lineage>
</organism>
<feature type="region of interest" description="Disordered" evidence="3">
    <location>
        <begin position="120"/>
        <end position="157"/>
    </location>
</feature>
<dbReference type="OrthoDB" id="9785233at2"/>
<dbReference type="RefSeq" id="WP_141703761.1">
    <property type="nucleotide sequence ID" value="NZ_BMQP01000028.1"/>
</dbReference>
<accession>A0A8J3S5J5</accession>
<proteinExistence type="inferred from homology"/>
<reference evidence="4" key="1">
    <citation type="submission" date="2021-01" db="EMBL/GenBank/DDBJ databases">
        <title>Whole genome shotgun sequence of Planobispora rosea NBRC 15558.</title>
        <authorList>
            <person name="Komaki H."/>
            <person name="Tamura T."/>
        </authorList>
    </citation>
    <scope>NUCLEOTIDE SEQUENCE</scope>
    <source>
        <strain evidence="4">NBRC 15558</strain>
    </source>
</reference>
<evidence type="ECO:0000313" key="4">
    <source>
        <dbReference type="EMBL" id="GIH88297.1"/>
    </source>
</evidence>
<keyword evidence="2" id="KW-1005">Bacterial flagellum biogenesis</keyword>
<keyword evidence="4" id="KW-0966">Cell projection</keyword>
<comment type="similarity">
    <text evidence="1">Belongs to the FlgD family.</text>
</comment>
<evidence type="ECO:0000313" key="5">
    <source>
        <dbReference type="Proteomes" id="UP000655044"/>
    </source>
</evidence>
<evidence type="ECO:0000256" key="3">
    <source>
        <dbReference type="SAM" id="MobiDB-lite"/>
    </source>
</evidence>
<evidence type="ECO:0000256" key="2">
    <source>
        <dbReference type="ARBA" id="ARBA00022795"/>
    </source>
</evidence>
<comment type="caution">
    <text evidence="4">The sequence shown here is derived from an EMBL/GenBank/DDBJ whole genome shotgun (WGS) entry which is preliminary data.</text>
</comment>
<dbReference type="Pfam" id="PF03963">
    <property type="entry name" value="FlgD"/>
    <property type="match status" value="1"/>
</dbReference>